<feature type="compositionally biased region" description="Polar residues" evidence="1">
    <location>
        <begin position="30"/>
        <end position="39"/>
    </location>
</feature>
<evidence type="ECO:0000313" key="3">
    <source>
        <dbReference type="Proteomes" id="UP000053989"/>
    </source>
</evidence>
<keyword evidence="3" id="KW-1185">Reference proteome</keyword>
<sequence length="171" mass="18960">MADRRRGMHNDEVQSGYGENQDRAGVPGRPSSQCHRSNPRLNVGTAVVSPCTTAHMKATLRCPIIASNPDASATRCRGFGPRTIGCKNPFAVLGMRILQIFFVDTAVVSFTISVEPEFAQKASSYSTPPHPKHFPTMMSQPPRRLITQADHGIEKERLVPFLKSFVAREYY</sequence>
<feature type="region of interest" description="Disordered" evidence="1">
    <location>
        <begin position="1"/>
        <end position="39"/>
    </location>
</feature>
<organism evidence="2 3">
    <name type="scientific">Scleroderma citrinum Foug A</name>
    <dbReference type="NCBI Taxonomy" id="1036808"/>
    <lineage>
        <taxon>Eukaryota</taxon>
        <taxon>Fungi</taxon>
        <taxon>Dikarya</taxon>
        <taxon>Basidiomycota</taxon>
        <taxon>Agaricomycotina</taxon>
        <taxon>Agaricomycetes</taxon>
        <taxon>Agaricomycetidae</taxon>
        <taxon>Boletales</taxon>
        <taxon>Sclerodermatineae</taxon>
        <taxon>Sclerodermataceae</taxon>
        <taxon>Scleroderma</taxon>
    </lineage>
</organism>
<name>A0A0C3EDQ9_9AGAM</name>
<dbReference type="EMBL" id="KN822004">
    <property type="protein sequence ID" value="KIM70805.1"/>
    <property type="molecule type" value="Genomic_DNA"/>
</dbReference>
<dbReference type="AlphaFoldDB" id="A0A0C3EDQ9"/>
<evidence type="ECO:0000256" key="1">
    <source>
        <dbReference type="SAM" id="MobiDB-lite"/>
    </source>
</evidence>
<feature type="compositionally biased region" description="Basic and acidic residues" evidence="1">
    <location>
        <begin position="1"/>
        <end position="12"/>
    </location>
</feature>
<gene>
    <name evidence="2" type="ORF">SCLCIDRAFT_170180</name>
</gene>
<proteinExistence type="predicted"/>
<protein>
    <submittedName>
        <fullName evidence="2">Uncharacterized protein</fullName>
    </submittedName>
</protein>
<dbReference type="HOGENOM" id="CLU_1563783_0_0_1"/>
<dbReference type="Proteomes" id="UP000053989">
    <property type="component" value="Unassembled WGS sequence"/>
</dbReference>
<evidence type="ECO:0000313" key="2">
    <source>
        <dbReference type="EMBL" id="KIM70805.1"/>
    </source>
</evidence>
<dbReference type="InParanoid" id="A0A0C3EDQ9"/>
<accession>A0A0C3EDQ9</accession>
<reference evidence="3" key="2">
    <citation type="submission" date="2015-01" db="EMBL/GenBank/DDBJ databases">
        <title>Evolutionary Origins and Diversification of the Mycorrhizal Mutualists.</title>
        <authorList>
            <consortium name="DOE Joint Genome Institute"/>
            <consortium name="Mycorrhizal Genomics Consortium"/>
            <person name="Kohler A."/>
            <person name="Kuo A."/>
            <person name="Nagy L.G."/>
            <person name="Floudas D."/>
            <person name="Copeland A."/>
            <person name="Barry K.W."/>
            <person name="Cichocki N."/>
            <person name="Veneault-Fourrey C."/>
            <person name="LaButti K."/>
            <person name="Lindquist E.A."/>
            <person name="Lipzen A."/>
            <person name="Lundell T."/>
            <person name="Morin E."/>
            <person name="Murat C."/>
            <person name="Riley R."/>
            <person name="Ohm R."/>
            <person name="Sun H."/>
            <person name="Tunlid A."/>
            <person name="Henrissat B."/>
            <person name="Grigoriev I.V."/>
            <person name="Hibbett D.S."/>
            <person name="Martin F."/>
        </authorList>
    </citation>
    <scope>NUCLEOTIDE SEQUENCE [LARGE SCALE GENOMIC DNA]</scope>
    <source>
        <strain evidence="3">Foug A</strain>
    </source>
</reference>
<reference evidence="2 3" key="1">
    <citation type="submission" date="2014-04" db="EMBL/GenBank/DDBJ databases">
        <authorList>
            <consortium name="DOE Joint Genome Institute"/>
            <person name="Kuo A."/>
            <person name="Kohler A."/>
            <person name="Nagy L.G."/>
            <person name="Floudas D."/>
            <person name="Copeland A."/>
            <person name="Barry K.W."/>
            <person name="Cichocki N."/>
            <person name="Veneault-Fourrey C."/>
            <person name="LaButti K."/>
            <person name="Lindquist E.A."/>
            <person name="Lipzen A."/>
            <person name="Lundell T."/>
            <person name="Morin E."/>
            <person name="Murat C."/>
            <person name="Sun H."/>
            <person name="Tunlid A."/>
            <person name="Henrissat B."/>
            <person name="Grigoriev I.V."/>
            <person name="Hibbett D.S."/>
            <person name="Martin F."/>
            <person name="Nordberg H.P."/>
            <person name="Cantor M.N."/>
            <person name="Hua S.X."/>
        </authorList>
    </citation>
    <scope>NUCLEOTIDE SEQUENCE [LARGE SCALE GENOMIC DNA]</scope>
    <source>
        <strain evidence="2 3">Foug A</strain>
    </source>
</reference>